<protein>
    <recommendedName>
        <fullName evidence="3">DUF4250 domain-containing protein</fullName>
    </recommendedName>
</protein>
<proteinExistence type="predicted"/>
<organism evidence="1 2">
    <name type="scientific">Thomasclavelia cocleata</name>
    <dbReference type="NCBI Taxonomy" id="69824"/>
    <lineage>
        <taxon>Bacteria</taxon>
        <taxon>Bacillati</taxon>
        <taxon>Bacillota</taxon>
        <taxon>Erysipelotrichia</taxon>
        <taxon>Erysipelotrichales</taxon>
        <taxon>Coprobacillaceae</taxon>
        <taxon>Thomasclavelia</taxon>
    </lineage>
</organism>
<dbReference type="Proteomes" id="UP000198558">
    <property type="component" value="Unassembled WGS sequence"/>
</dbReference>
<gene>
    <name evidence="1" type="ORF">SAMN04489758_10233</name>
</gene>
<dbReference type="InterPro" id="IPR025346">
    <property type="entry name" value="DUF4250"/>
</dbReference>
<evidence type="ECO:0000313" key="2">
    <source>
        <dbReference type="Proteomes" id="UP000198558"/>
    </source>
</evidence>
<dbReference type="AlphaFoldDB" id="A0A1I0C325"/>
<evidence type="ECO:0000313" key="1">
    <source>
        <dbReference type="EMBL" id="SET13272.1"/>
    </source>
</evidence>
<keyword evidence="2" id="KW-1185">Reference proteome</keyword>
<dbReference type="GeneID" id="78287340"/>
<dbReference type="RefSeq" id="WP_092351785.1">
    <property type="nucleotide sequence ID" value="NZ_FOIN01000002.1"/>
</dbReference>
<sequence>MLPNDINMLVSFLNTKLRDDDMSLEHLLEINDADVDMVMERLQRHGFIFDKASNQIKVK</sequence>
<dbReference type="EMBL" id="FOIN01000002">
    <property type="protein sequence ID" value="SET13272.1"/>
    <property type="molecule type" value="Genomic_DNA"/>
</dbReference>
<dbReference type="Pfam" id="PF14056">
    <property type="entry name" value="DUF4250"/>
    <property type="match status" value="1"/>
</dbReference>
<name>A0A1I0C325_9FIRM</name>
<dbReference type="OrthoDB" id="6636823at2"/>
<evidence type="ECO:0008006" key="3">
    <source>
        <dbReference type="Google" id="ProtNLM"/>
    </source>
</evidence>
<reference evidence="2" key="1">
    <citation type="submission" date="2016-10" db="EMBL/GenBank/DDBJ databases">
        <authorList>
            <person name="Varghese N."/>
            <person name="Submissions S."/>
        </authorList>
    </citation>
    <scope>NUCLEOTIDE SEQUENCE [LARGE SCALE GENOMIC DNA]</scope>
    <source>
        <strain evidence="2">DSM 1551</strain>
    </source>
</reference>
<accession>A0A1I0C325</accession>